<dbReference type="InterPro" id="IPR001279">
    <property type="entry name" value="Metallo-B-lactamas"/>
</dbReference>
<dbReference type="RefSeq" id="WP_267981348.1">
    <property type="nucleotide sequence ID" value="NZ_JAPQKF010000006.1"/>
</dbReference>
<sequence>MVVMKKMYKLMVQAFCVIFLVSSSTSVNKRKPKPSDHFNGKKFYNPTLKEQFSPGLSDIFRMMREGRSKWPTTVHNTVTPKLAEKLSDNDMGVTFVNHATFLIQFQGLNILTDPVWSERVSPFSWIGPKRVRKPGIAIADLPKIDIIVISHNHYDHLDIATLKKLNQLFSPKVIVPIGDKALIESTGIKNVEELDWWDSVKVTSDTSITFTPTQHSSARGLFDRDKSLWGSYFIQHKARSIYFGGDAGYSTHFIETRDRLGSPDIALLGIGAYAPKFFMQSIHMDPSEAVIAHKDLGAKLSVGMHFGTFQLASEAFDQPLKDLETALEKGNITQKDFIILHEGETKIYP</sequence>
<gene>
    <name evidence="2" type="ORF">QTA56_12920</name>
</gene>
<evidence type="ECO:0000259" key="1">
    <source>
        <dbReference type="Pfam" id="PF12706"/>
    </source>
</evidence>
<keyword evidence="3" id="KW-1185">Reference proteome</keyword>
<dbReference type="Proteomes" id="UP001168524">
    <property type="component" value="Unassembled WGS sequence"/>
</dbReference>
<dbReference type="PIRSF" id="PIRSF038896">
    <property type="entry name" value="NAPE-PLD"/>
    <property type="match status" value="1"/>
</dbReference>
<dbReference type="InterPro" id="IPR036866">
    <property type="entry name" value="RibonucZ/Hydroxyglut_hydro"/>
</dbReference>
<dbReference type="Pfam" id="PF12706">
    <property type="entry name" value="Lactamase_B_2"/>
    <property type="match status" value="1"/>
</dbReference>
<name>A0ABT7WR18_9GAMM</name>
<dbReference type="InterPro" id="IPR024884">
    <property type="entry name" value="NAPE-PLD"/>
</dbReference>
<dbReference type="PANTHER" id="PTHR15032">
    <property type="entry name" value="N-ACYL-PHOSPHATIDYLETHANOLAMINE-HYDROLYZING PHOSPHOLIPASE D"/>
    <property type="match status" value="1"/>
</dbReference>
<dbReference type="SUPFAM" id="SSF56281">
    <property type="entry name" value="Metallo-hydrolase/oxidoreductase"/>
    <property type="match status" value="1"/>
</dbReference>
<accession>A0ABT7WR18</accession>
<proteinExistence type="predicted"/>
<evidence type="ECO:0000313" key="2">
    <source>
        <dbReference type="EMBL" id="MDN0015129.1"/>
    </source>
</evidence>
<evidence type="ECO:0000313" key="3">
    <source>
        <dbReference type="Proteomes" id="UP001168524"/>
    </source>
</evidence>
<organism evidence="2 3">
    <name type="scientific">Acinetobacter thutiue</name>
    <dbReference type="NCBI Taxonomy" id="2998078"/>
    <lineage>
        <taxon>Bacteria</taxon>
        <taxon>Pseudomonadati</taxon>
        <taxon>Pseudomonadota</taxon>
        <taxon>Gammaproteobacteria</taxon>
        <taxon>Moraxellales</taxon>
        <taxon>Moraxellaceae</taxon>
        <taxon>Acinetobacter</taxon>
    </lineage>
</organism>
<feature type="domain" description="Metallo-beta-lactamase" evidence="1">
    <location>
        <begin position="109"/>
        <end position="306"/>
    </location>
</feature>
<dbReference type="PANTHER" id="PTHR15032:SF4">
    <property type="entry name" value="N-ACYL-PHOSPHATIDYLETHANOLAMINE-HYDROLYZING PHOSPHOLIPASE D"/>
    <property type="match status" value="1"/>
</dbReference>
<dbReference type="Gene3D" id="3.60.15.10">
    <property type="entry name" value="Ribonuclease Z/Hydroxyacylglutathione hydrolase-like"/>
    <property type="match status" value="1"/>
</dbReference>
<dbReference type="EMBL" id="JAUDZE010000006">
    <property type="protein sequence ID" value="MDN0015129.1"/>
    <property type="molecule type" value="Genomic_DNA"/>
</dbReference>
<comment type="caution">
    <text evidence="2">The sequence shown here is derived from an EMBL/GenBank/DDBJ whole genome shotgun (WGS) entry which is preliminary data.</text>
</comment>
<reference evidence="2" key="1">
    <citation type="submission" date="2023-06" db="EMBL/GenBank/DDBJ databases">
        <title>Two novel species of Acinetobacter isolated from motorbike repairing workshop in Vietnam.</title>
        <authorList>
            <person name="Le N.T.T."/>
        </authorList>
    </citation>
    <scope>NUCLEOTIDE SEQUENCE</scope>
    <source>
        <strain evidence="2">VNH17</strain>
    </source>
</reference>
<protein>
    <submittedName>
        <fullName evidence="2">MBL fold metallo-hydrolase</fullName>
    </submittedName>
</protein>